<dbReference type="KEGG" id="bhu:bhn_I0275"/>
<feature type="compositionally biased region" description="Acidic residues" evidence="2">
    <location>
        <begin position="139"/>
        <end position="154"/>
    </location>
</feature>
<dbReference type="Proteomes" id="UP000179284">
    <property type="component" value="Chromosome I"/>
</dbReference>
<feature type="coiled-coil region" evidence="1">
    <location>
        <begin position="207"/>
        <end position="244"/>
    </location>
</feature>
<protein>
    <submittedName>
        <fullName evidence="3">Uncharacterized protein</fullName>
    </submittedName>
</protein>
<evidence type="ECO:0000256" key="2">
    <source>
        <dbReference type="SAM" id="MobiDB-lite"/>
    </source>
</evidence>
<evidence type="ECO:0000313" key="4">
    <source>
        <dbReference type="Proteomes" id="UP000179284"/>
    </source>
</evidence>
<keyword evidence="1" id="KW-0175">Coiled coil</keyword>
<feature type="region of interest" description="Disordered" evidence="2">
    <location>
        <begin position="139"/>
        <end position="163"/>
    </location>
</feature>
<dbReference type="EMBL" id="CP017831">
    <property type="protein sequence ID" value="AOZ95310.1"/>
    <property type="molecule type" value="Genomic_DNA"/>
</dbReference>
<keyword evidence="4" id="KW-1185">Reference proteome</keyword>
<accession>A0A1D9NYG1</accession>
<organism evidence="3 4">
    <name type="scientific">Butyrivibrio hungatei</name>
    <dbReference type="NCBI Taxonomy" id="185008"/>
    <lineage>
        <taxon>Bacteria</taxon>
        <taxon>Bacillati</taxon>
        <taxon>Bacillota</taxon>
        <taxon>Clostridia</taxon>
        <taxon>Lachnospirales</taxon>
        <taxon>Lachnospiraceae</taxon>
        <taxon>Butyrivibrio</taxon>
    </lineage>
</organism>
<dbReference type="AlphaFoldDB" id="A0A1D9NYG1"/>
<dbReference type="RefSeq" id="WP_071175099.1">
    <property type="nucleotide sequence ID" value="NZ_CP017831.1"/>
</dbReference>
<sequence length="256" mass="29055">MGIAAIANDYLTRPLRSAAGKETTPVISETESFGQKLQAETEKKCPYSFLAKDGVIQYKGVTFVCDYKQNAITLGNMYEKDKVLKIALPSGGSLHVNVDNIDTLAKAASMFTPEDLNAIMRAIHEYNHCTRKRMEIEEEKAETVEEAAAESETPDAEKESEVDNTALTEQISAFRMELYYKLINNETEIKIQIGSQEMSIKEWDKLMDNIDKELETIHEALLEKEEKQSEKEQEEQIRKLFEDRNANEEMTNVVGV</sequence>
<proteinExistence type="predicted"/>
<evidence type="ECO:0000256" key="1">
    <source>
        <dbReference type="SAM" id="Coils"/>
    </source>
</evidence>
<reference evidence="4" key="1">
    <citation type="submission" date="2016-10" db="EMBL/GenBank/DDBJ databases">
        <title>The complete genome sequence of the rumen bacterium Butyrivibrio hungatei MB2003.</title>
        <authorList>
            <person name="Palevich N."/>
            <person name="Kelly W.J."/>
            <person name="Leahy S.C."/>
            <person name="Altermann E."/>
            <person name="Rakonjac J."/>
            <person name="Attwood G.T."/>
        </authorList>
    </citation>
    <scope>NUCLEOTIDE SEQUENCE [LARGE SCALE GENOMIC DNA]</scope>
    <source>
        <strain evidence="4">MB2003</strain>
    </source>
</reference>
<evidence type="ECO:0000313" key="3">
    <source>
        <dbReference type="EMBL" id="AOZ95310.1"/>
    </source>
</evidence>
<name>A0A1D9NYG1_9FIRM</name>
<gene>
    <name evidence="3" type="ORF">bhn_I0275</name>
</gene>
<dbReference type="OrthoDB" id="2065570at2"/>